<dbReference type="CDD" id="cd15848">
    <property type="entry name" value="SNARE_syntaxin1-like"/>
    <property type="match status" value="1"/>
</dbReference>
<dbReference type="GO" id="GO:0016020">
    <property type="term" value="C:membrane"/>
    <property type="evidence" value="ECO:0007669"/>
    <property type="project" value="InterPro"/>
</dbReference>
<evidence type="ECO:0000256" key="3">
    <source>
        <dbReference type="ARBA" id="ARBA00009063"/>
    </source>
</evidence>
<evidence type="ECO:0000313" key="16">
    <source>
        <dbReference type="EMBL" id="CAA3016335.1"/>
    </source>
</evidence>
<dbReference type="SUPFAM" id="SSF47661">
    <property type="entry name" value="t-snare proteins"/>
    <property type="match status" value="1"/>
</dbReference>
<dbReference type="Pfam" id="PF05739">
    <property type="entry name" value="SNARE"/>
    <property type="match status" value="1"/>
</dbReference>
<evidence type="ECO:0000256" key="13">
    <source>
        <dbReference type="SAM" id="MobiDB-lite"/>
    </source>
</evidence>
<keyword evidence="14" id="KW-0812">Transmembrane</keyword>
<dbReference type="EMBL" id="CACTIH010007608">
    <property type="protein sequence ID" value="CAA3016335.1"/>
    <property type="molecule type" value="Genomic_DNA"/>
</dbReference>
<dbReference type="AlphaFoldDB" id="A0A8S0UB47"/>
<keyword evidence="5" id="KW-0963">Cytoplasm</keyword>
<feature type="coiled-coil region" evidence="12">
    <location>
        <begin position="40"/>
        <end position="70"/>
    </location>
</feature>
<protein>
    <submittedName>
        <fullName evidence="16">Syntaxin-related KNOLLE</fullName>
    </submittedName>
</protein>
<feature type="domain" description="T-SNARE coiled-coil homology" evidence="15">
    <location>
        <begin position="213"/>
        <end position="275"/>
    </location>
</feature>
<dbReference type="InterPro" id="IPR006012">
    <property type="entry name" value="Syntaxin/epimorphin_CS"/>
</dbReference>
<evidence type="ECO:0000256" key="2">
    <source>
        <dbReference type="ARBA" id="ARBA00005885"/>
    </source>
</evidence>
<comment type="similarity">
    <text evidence="3 11">Belongs to the syntaxin family.</text>
</comment>
<keyword evidence="17" id="KW-1185">Reference proteome</keyword>
<dbReference type="Proteomes" id="UP000594638">
    <property type="component" value="Unassembled WGS sequence"/>
</dbReference>
<keyword evidence="4" id="KW-0813">Transport</keyword>
<feature type="compositionally biased region" description="Basic and acidic residues" evidence="13">
    <location>
        <begin position="541"/>
        <end position="558"/>
    </location>
</feature>
<dbReference type="FunFam" id="1.20.58.70:FF:000003">
    <property type="entry name" value="Qa-SNARE, Sso1/Syntaxin1-type, SYP12A-group"/>
    <property type="match status" value="1"/>
</dbReference>
<dbReference type="PROSITE" id="PS00914">
    <property type="entry name" value="SYNTAXIN"/>
    <property type="match status" value="1"/>
</dbReference>
<dbReference type="PROSITE" id="PS50192">
    <property type="entry name" value="T_SNARE"/>
    <property type="match status" value="1"/>
</dbReference>
<evidence type="ECO:0000256" key="4">
    <source>
        <dbReference type="ARBA" id="ARBA00022448"/>
    </source>
</evidence>
<feature type="compositionally biased region" description="Polar residues" evidence="13">
    <location>
        <begin position="608"/>
        <end position="625"/>
    </location>
</feature>
<dbReference type="Pfam" id="PF00804">
    <property type="entry name" value="Syntaxin"/>
    <property type="match status" value="1"/>
</dbReference>
<evidence type="ECO:0000256" key="1">
    <source>
        <dbReference type="ARBA" id="ARBA00004245"/>
    </source>
</evidence>
<dbReference type="GO" id="GO:0005874">
    <property type="term" value="C:microtubule"/>
    <property type="evidence" value="ECO:0007669"/>
    <property type="project" value="UniProtKB-KW"/>
</dbReference>
<dbReference type="Pfam" id="PF06886">
    <property type="entry name" value="TPX2"/>
    <property type="match status" value="1"/>
</dbReference>
<dbReference type="Gene3D" id="1.20.58.70">
    <property type="match status" value="1"/>
</dbReference>
<comment type="caution">
    <text evidence="16">The sequence shown here is derived from an EMBL/GenBank/DDBJ whole genome shotgun (WGS) entry which is preliminary data.</text>
</comment>
<dbReference type="SMART" id="SM00503">
    <property type="entry name" value="SynN"/>
    <property type="match status" value="1"/>
</dbReference>
<dbReference type="GO" id="GO:0016192">
    <property type="term" value="P:vesicle-mediated transport"/>
    <property type="evidence" value="ECO:0007669"/>
    <property type="project" value="InterPro"/>
</dbReference>
<evidence type="ECO:0000256" key="5">
    <source>
        <dbReference type="ARBA" id="ARBA00022490"/>
    </source>
</evidence>
<dbReference type="PANTHER" id="PTHR46372">
    <property type="entry name" value="PROTEIN WVD2-LIKE 3"/>
    <property type="match status" value="1"/>
</dbReference>
<evidence type="ECO:0000256" key="11">
    <source>
        <dbReference type="RuleBase" id="RU003858"/>
    </source>
</evidence>
<feature type="compositionally biased region" description="Polar residues" evidence="13">
    <location>
        <begin position="776"/>
        <end position="811"/>
    </location>
</feature>
<accession>A0A8S0UB47</accession>
<gene>
    <name evidence="16" type="ORF">OLEA9_A106332</name>
</gene>
<feature type="region of interest" description="Disordered" evidence="13">
    <location>
        <begin position="723"/>
        <end position="811"/>
    </location>
</feature>
<evidence type="ECO:0000256" key="6">
    <source>
        <dbReference type="ARBA" id="ARBA00022701"/>
    </source>
</evidence>
<dbReference type="Gramene" id="OE9A106332T1">
    <property type="protein sequence ID" value="OE9A106332C1"/>
    <property type="gene ID" value="OE9A106332"/>
</dbReference>
<keyword evidence="9 12" id="KW-0175">Coiled coil</keyword>
<dbReference type="SMART" id="SM00397">
    <property type="entry name" value="t_SNARE"/>
    <property type="match status" value="1"/>
</dbReference>
<evidence type="ECO:0000256" key="10">
    <source>
        <dbReference type="ARBA" id="ARBA00023212"/>
    </source>
</evidence>
<evidence type="ECO:0000313" key="17">
    <source>
        <dbReference type="Proteomes" id="UP000594638"/>
    </source>
</evidence>
<keyword evidence="14" id="KW-1133">Transmembrane helix</keyword>
<dbReference type="GO" id="GO:0000226">
    <property type="term" value="P:microtubule cytoskeleton organization"/>
    <property type="evidence" value="ECO:0007669"/>
    <property type="project" value="InterPro"/>
</dbReference>
<keyword evidence="14" id="KW-0472">Membrane</keyword>
<dbReference type="InterPro" id="IPR006011">
    <property type="entry name" value="Syntaxin_N"/>
</dbReference>
<sequence length="811" mass="90895">MNDLMTKSFTSYVDLKKEAMKDLEVVPDIEMGTTQFDNKLTAFLEEAEKVKQEMNSIREILIHLQEANEECKALHKPEALKSLRNRINSDILSVLKKARTIRAQLEDMDRANEMNRRLSGCKSGTPVDRTRSAVTNGLRKKLKELMMDFQGLRQRMMNEYKETVGRRYFTVTGEYPGEEVIEKIISSGDGHGGEEFLSRAIQEHGRGKVLETVIEIQDRHDAAKEIEKSLLELHQIFLDMAVMVEAQGEQMDDIEHNVMNAAQYVSDGTKSLKTAKNYQKSSRKCFCIGIILLLVLILLVIIPVATSFNYASTFVRVFSDHSEEFMLANELKLIHVQISISEAFRIIHVPIIIKEHEPHQAIANGGGLVKDIGFLQVVVMVMSYFSTSLDLTIDSNIAMMPSSNTLALPWISLSIPIPTAAELEERGEQRKKITILNYICMELEVTDIHMDNEPGSVISYSNGVSHDTSYETESYQDVVQQFEHIYLNPDPGEASKEDAEVKECQIKECNTEKSVNISKLCQVEKGEAKDLPSSNVDINMAKEDAKSDGHKITADGKRSRASGKPAIKSAAGNCKTKCTVPHPFALATEKRASYGTRPYGDEIDKPSNIDNSPRPNSAKLNQLASPSVPRKPLQPDNKKRPDDDNYSIASTTVASGRKFRTAVASAPTFRCNDRAERRKEFYTKLEEKHQALEAEKTQCEARTKEETEAAIKQLRKSLTFKASPMPSFYHEGPPPKVELKKTPPTRAKSPKLGRRKNLSDMGCLDKGSREGHQGFTIYSDSPNIFPTNRKNGITVQNGTASSKTKKQPQQD</sequence>
<name>A0A8S0UB47_OLEEU</name>
<keyword evidence="7" id="KW-0653">Protein transport</keyword>
<dbReference type="GO" id="GO:0008017">
    <property type="term" value="F:microtubule binding"/>
    <property type="evidence" value="ECO:0007669"/>
    <property type="project" value="InterPro"/>
</dbReference>
<feature type="transmembrane region" description="Helical" evidence="14">
    <location>
        <begin position="285"/>
        <end position="305"/>
    </location>
</feature>
<dbReference type="InterPro" id="IPR027329">
    <property type="entry name" value="TPX2_C"/>
</dbReference>
<evidence type="ECO:0000259" key="15">
    <source>
        <dbReference type="PROSITE" id="PS50192"/>
    </source>
</evidence>
<proteinExistence type="inferred from homology"/>
<feature type="region of interest" description="Disordered" evidence="13">
    <location>
        <begin position="541"/>
        <end position="568"/>
    </location>
</feature>
<dbReference type="GO" id="GO:0005484">
    <property type="term" value="F:SNAP receptor activity"/>
    <property type="evidence" value="ECO:0007669"/>
    <property type="project" value="InterPro"/>
</dbReference>
<dbReference type="OrthoDB" id="1925970at2759"/>
<evidence type="ECO:0000256" key="8">
    <source>
        <dbReference type="ARBA" id="ARBA00022990"/>
    </source>
</evidence>
<dbReference type="PANTHER" id="PTHR46372:SF2">
    <property type="entry name" value="PROTEIN WVD2-LIKE 3"/>
    <property type="match status" value="1"/>
</dbReference>
<comment type="subcellular location">
    <subcellularLocation>
        <location evidence="1">Cytoplasm</location>
        <location evidence="1">Cytoskeleton</location>
    </subcellularLocation>
</comment>
<dbReference type="FunFam" id="1.20.5.110:FF:000008">
    <property type="entry name" value="Syntaxin 132"/>
    <property type="match status" value="1"/>
</dbReference>
<keyword evidence="8" id="KW-0007">Acetylation</keyword>
<dbReference type="GO" id="GO:0006886">
    <property type="term" value="P:intracellular protein transport"/>
    <property type="evidence" value="ECO:0007669"/>
    <property type="project" value="InterPro"/>
</dbReference>
<feature type="region of interest" description="Disordered" evidence="13">
    <location>
        <begin position="589"/>
        <end position="647"/>
    </location>
</feature>
<dbReference type="InterPro" id="IPR000727">
    <property type="entry name" value="T_SNARE_dom"/>
</dbReference>
<keyword evidence="6" id="KW-0493">Microtubule</keyword>
<reference evidence="16 17" key="1">
    <citation type="submission" date="2019-12" db="EMBL/GenBank/DDBJ databases">
        <authorList>
            <person name="Alioto T."/>
            <person name="Alioto T."/>
            <person name="Gomez Garrido J."/>
        </authorList>
    </citation>
    <scope>NUCLEOTIDE SEQUENCE [LARGE SCALE GENOMIC DNA]</scope>
</reference>
<organism evidence="16 17">
    <name type="scientific">Olea europaea subsp. europaea</name>
    <dbReference type="NCBI Taxonomy" id="158383"/>
    <lineage>
        <taxon>Eukaryota</taxon>
        <taxon>Viridiplantae</taxon>
        <taxon>Streptophyta</taxon>
        <taxon>Embryophyta</taxon>
        <taxon>Tracheophyta</taxon>
        <taxon>Spermatophyta</taxon>
        <taxon>Magnoliopsida</taxon>
        <taxon>eudicotyledons</taxon>
        <taxon>Gunneridae</taxon>
        <taxon>Pentapetalae</taxon>
        <taxon>asterids</taxon>
        <taxon>lamiids</taxon>
        <taxon>Lamiales</taxon>
        <taxon>Oleaceae</taxon>
        <taxon>Oleeae</taxon>
        <taxon>Olea</taxon>
    </lineage>
</organism>
<evidence type="ECO:0000256" key="9">
    <source>
        <dbReference type="ARBA" id="ARBA00023054"/>
    </source>
</evidence>
<dbReference type="CDD" id="cd00179">
    <property type="entry name" value="SynN"/>
    <property type="match status" value="1"/>
</dbReference>
<comment type="similarity">
    <text evidence="2">Belongs to the TPX2 family.</text>
</comment>
<dbReference type="InterPro" id="IPR010989">
    <property type="entry name" value="SNARE"/>
</dbReference>
<keyword evidence="10" id="KW-0206">Cytoskeleton</keyword>
<dbReference type="Gene3D" id="1.20.5.110">
    <property type="match status" value="1"/>
</dbReference>
<evidence type="ECO:0000256" key="12">
    <source>
        <dbReference type="SAM" id="Coils"/>
    </source>
</evidence>
<evidence type="ECO:0000256" key="7">
    <source>
        <dbReference type="ARBA" id="ARBA00022927"/>
    </source>
</evidence>
<dbReference type="InterPro" id="IPR044806">
    <property type="entry name" value="WVD2/WDL1-4"/>
</dbReference>
<evidence type="ECO:0000256" key="14">
    <source>
        <dbReference type="SAM" id="Phobius"/>
    </source>
</evidence>
<feature type="coiled-coil region" evidence="12">
    <location>
        <begin position="675"/>
        <end position="702"/>
    </location>
</feature>